<feature type="compositionally biased region" description="Basic and acidic residues" evidence="1">
    <location>
        <begin position="85"/>
        <end position="96"/>
    </location>
</feature>
<proteinExistence type="predicted"/>
<organism evidence="2 3">
    <name type="scientific">Mesorhizobium liriopis</name>
    <dbReference type="NCBI Taxonomy" id="2953882"/>
    <lineage>
        <taxon>Bacteria</taxon>
        <taxon>Pseudomonadati</taxon>
        <taxon>Pseudomonadota</taxon>
        <taxon>Alphaproteobacteria</taxon>
        <taxon>Hyphomicrobiales</taxon>
        <taxon>Phyllobacteriaceae</taxon>
        <taxon>Mesorhizobium</taxon>
    </lineage>
</organism>
<accession>A0ABT1CDS7</accession>
<dbReference type="EMBL" id="JAMXQS010000015">
    <property type="protein sequence ID" value="MCO6052325.1"/>
    <property type="molecule type" value="Genomic_DNA"/>
</dbReference>
<comment type="caution">
    <text evidence="2">The sequence shown here is derived from an EMBL/GenBank/DDBJ whole genome shotgun (WGS) entry which is preliminary data.</text>
</comment>
<dbReference type="Proteomes" id="UP001205906">
    <property type="component" value="Unassembled WGS sequence"/>
</dbReference>
<gene>
    <name evidence="2" type="ORF">NGM99_21275</name>
</gene>
<dbReference type="RefSeq" id="WP_252822735.1">
    <property type="nucleotide sequence ID" value="NZ_JAMXQS010000015.1"/>
</dbReference>
<evidence type="ECO:0000256" key="1">
    <source>
        <dbReference type="SAM" id="MobiDB-lite"/>
    </source>
</evidence>
<reference evidence="2 3" key="1">
    <citation type="submission" date="2022-06" db="EMBL/GenBank/DDBJ databases">
        <title>Mesorhizobium sp. strain RP14 Genome sequencing and assembly.</title>
        <authorList>
            <person name="Kim I."/>
        </authorList>
    </citation>
    <scope>NUCLEOTIDE SEQUENCE [LARGE SCALE GENOMIC DNA]</scope>
    <source>
        <strain evidence="3">RP14(2022)</strain>
    </source>
</reference>
<evidence type="ECO:0000313" key="2">
    <source>
        <dbReference type="EMBL" id="MCO6052325.1"/>
    </source>
</evidence>
<name>A0ABT1CDS7_9HYPH</name>
<feature type="region of interest" description="Disordered" evidence="1">
    <location>
        <begin position="78"/>
        <end position="120"/>
    </location>
</feature>
<protein>
    <submittedName>
        <fullName evidence="2">Uncharacterized protein</fullName>
    </submittedName>
</protein>
<keyword evidence="3" id="KW-1185">Reference proteome</keyword>
<evidence type="ECO:0000313" key="3">
    <source>
        <dbReference type="Proteomes" id="UP001205906"/>
    </source>
</evidence>
<sequence>MEAMSGWNMPQERIASVLGIDPKTLRKHFADELAIGSAKLEAQLAQNLLRIAQGHDRSALVATIFALKSRFGWVEATLPATPPQPRERPLGKKEAANRAALAPPDDPTWEELLGPIGKIN</sequence>